<dbReference type="RefSeq" id="WP_067453799.1">
    <property type="nucleotide sequence ID" value="NZ_LVVY01000071.1"/>
</dbReference>
<proteinExistence type="predicted"/>
<dbReference type="AlphaFoldDB" id="A0A178I286"/>
<comment type="caution">
    <text evidence="3">The sequence shown here is derived from an EMBL/GenBank/DDBJ whole genome shotgun (WGS) entry which is preliminary data.</text>
</comment>
<protein>
    <submittedName>
        <fullName evidence="3">Uncharacterized protein</fullName>
    </submittedName>
</protein>
<gene>
    <name evidence="3" type="ORF">A3840_06670</name>
</gene>
<dbReference type="EMBL" id="LVVY01000071">
    <property type="protein sequence ID" value="OAM78404.1"/>
    <property type="molecule type" value="Genomic_DNA"/>
</dbReference>
<evidence type="ECO:0000256" key="2">
    <source>
        <dbReference type="SAM" id="Phobius"/>
    </source>
</evidence>
<feature type="compositionally biased region" description="Basic and acidic residues" evidence="1">
    <location>
        <begin position="122"/>
        <end position="139"/>
    </location>
</feature>
<keyword evidence="2" id="KW-0812">Transmembrane</keyword>
<evidence type="ECO:0000313" key="4">
    <source>
        <dbReference type="Proteomes" id="UP000078389"/>
    </source>
</evidence>
<evidence type="ECO:0000313" key="3">
    <source>
        <dbReference type="EMBL" id="OAM78404.1"/>
    </source>
</evidence>
<feature type="transmembrane region" description="Helical" evidence="2">
    <location>
        <begin position="12"/>
        <end position="35"/>
    </location>
</feature>
<keyword evidence="4" id="KW-1185">Reference proteome</keyword>
<sequence length="139" mass="16030">MPGKSIWTRYGYAWVTLGFFAFSILGHWLFGWFAFAGDQLSHGQAPQVGPYVVEMLRDTFENWQSEFLQLLWQVGGLAILLHVGSPQSKEGDDRMEAKIDEILKRIDPREGEAIINELDEAYAGRHTDPQYQQRAERRE</sequence>
<dbReference type="OrthoDB" id="187863at2"/>
<dbReference type="InterPro" id="IPR046657">
    <property type="entry name" value="DUF6766"/>
</dbReference>
<name>A0A178I286_9HYPH</name>
<feature type="region of interest" description="Disordered" evidence="1">
    <location>
        <begin position="117"/>
        <end position="139"/>
    </location>
</feature>
<evidence type="ECO:0000256" key="1">
    <source>
        <dbReference type="SAM" id="MobiDB-lite"/>
    </source>
</evidence>
<accession>A0A178I286</accession>
<dbReference type="Pfam" id="PF20554">
    <property type="entry name" value="DUF6766"/>
    <property type="match status" value="1"/>
</dbReference>
<keyword evidence="2" id="KW-0472">Membrane</keyword>
<organism evidence="3 4">
    <name type="scientific">Devosia elaeis</name>
    <dbReference type="NCBI Taxonomy" id="1770058"/>
    <lineage>
        <taxon>Bacteria</taxon>
        <taxon>Pseudomonadati</taxon>
        <taxon>Pseudomonadota</taxon>
        <taxon>Alphaproteobacteria</taxon>
        <taxon>Hyphomicrobiales</taxon>
        <taxon>Devosiaceae</taxon>
        <taxon>Devosia</taxon>
    </lineage>
</organism>
<keyword evidence="2" id="KW-1133">Transmembrane helix</keyword>
<dbReference type="Proteomes" id="UP000078389">
    <property type="component" value="Unassembled WGS sequence"/>
</dbReference>
<reference evidence="3 4" key="1">
    <citation type="submission" date="2016-03" db="EMBL/GenBank/DDBJ databases">
        <title>Genome sequencing of Devosia sp. S37.</title>
        <authorList>
            <person name="Mohd Nor M."/>
        </authorList>
    </citation>
    <scope>NUCLEOTIDE SEQUENCE [LARGE SCALE GENOMIC DNA]</scope>
    <source>
        <strain evidence="3 4">S37</strain>
    </source>
</reference>